<name>A0A974PDC3_9BACL</name>
<feature type="domain" description="PI-PLC Y-box" evidence="2">
    <location>
        <begin position="390"/>
        <end position="452"/>
    </location>
</feature>
<feature type="signal peptide" evidence="1">
    <location>
        <begin position="1"/>
        <end position="25"/>
    </location>
</feature>
<dbReference type="InterPro" id="IPR006059">
    <property type="entry name" value="SBP"/>
</dbReference>
<sequence length="511" mass="56327">MKKQLGTLLTLISLMAVLISACGGAGNNTNNKVGNNENASSFTNTQDKALDPYKLVMYYPSTTPADLNLVQEEMNKYLTEKINATIELKPIDWGAWNDKANLMFASNEKFDLIFTASYLSYNSNAIKGQYIQMDDLLAKYGQGITETLGSDWIKGSQIDGRSFAVPTLKEFAGSAGMLFRKDLIEKYKIDLDSINNLDDLTPVFQQIKENEPGVTPLLAAGSFNLTGMIGGYTLDNLGDSYGVLDPENKDMKVVNLLETDKIKSTIDLMRKWNLAGYVNKDAPTIKDDQLYNLMKAGKGFAFAAATKPGKDAEMSSTLGVELVQKDFTKPQTTTGEATGAMMAISRTSANPERAMMFLNLLYTDKYLINLLDFGIEGKHYVKNAEGILSYPEGVTAQSSGYNPGTAWMFGNQMNTALWSNEDPQKWDKFKAFNESSVKSPALGFVWDPANVKNEVAACVNVKSQFGAPLFTGSIDPEEFLPEYIQKLKEAGLDKVIAEKQKQLDEWVAANK</sequence>
<dbReference type="Pfam" id="PF12010">
    <property type="entry name" value="DUF3502"/>
    <property type="match status" value="1"/>
</dbReference>
<dbReference type="SUPFAM" id="SSF53850">
    <property type="entry name" value="Periplasmic binding protein-like II"/>
    <property type="match status" value="1"/>
</dbReference>
<reference evidence="3 4" key="1">
    <citation type="submission" date="2021-01" db="EMBL/GenBank/DDBJ databases">
        <title>Whole genome sequence of Paenibacillus sonchi LMG 24727 for comparative genomics.</title>
        <authorList>
            <person name="Lee G."/>
            <person name="Kim M.-J."/>
            <person name="Lim K."/>
            <person name="Shin J.-H."/>
        </authorList>
    </citation>
    <scope>NUCLEOTIDE SEQUENCE [LARGE SCALE GENOMIC DNA]</scope>
    <source>
        <strain evidence="3 4">LMG 24727</strain>
    </source>
</reference>
<dbReference type="Pfam" id="PF01547">
    <property type="entry name" value="SBP_bac_1"/>
    <property type="match status" value="1"/>
</dbReference>
<dbReference type="InterPro" id="IPR050490">
    <property type="entry name" value="Bact_solute-bd_prot1"/>
</dbReference>
<dbReference type="KEGG" id="pson:JI735_00365"/>
<protein>
    <submittedName>
        <fullName evidence="3">ABC transporter substrate-binding protein</fullName>
    </submittedName>
</protein>
<dbReference type="InterPro" id="IPR022627">
    <property type="entry name" value="DUF3502"/>
</dbReference>
<dbReference type="Gene3D" id="3.40.190.10">
    <property type="entry name" value="Periplasmic binding protein-like II"/>
    <property type="match status" value="2"/>
</dbReference>
<proteinExistence type="predicted"/>
<dbReference type="GO" id="GO:0035556">
    <property type="term" value="P:intracellular signal transduction"/>
    <property type="evidence" value="ECO:0007669"/>
    <property type="project" value="InterPro"/>
</dbReference>
<dbReference type="InterPro" id="IPR001711">
    <property type="entry name" value="PLipase_C_Pinositol-sp_Y"/>
</dbReference>
<dbReference type="PROSITE" id="PS51257">
    <property type="entry name" value="PROKAR_LIPOPROTEIN"/>
    <property type="match status" value="1"/>
</dbReference>
<keyword evidence="4" id="KW-1185">Reference proteome</keyword>
<dbReference type="GO" id="GO:0006629">
    <property type="term" value="P:lipid metabolic process"/>
    <property type="evidence" value="ECO:0007669"/>
    <property type="project" value="InterPro"/>
</dbReference>
<dbReference type="PANTHER" id="PTHR43649:SF17">
    <property type="entry name" value="ABC TRANSPORTER SOLUTE BINDING PROTEIN-SUGAR TRANSPORT"/>
    <property type="match status" value="1"/>
</dbReference>
<dbReference type="EMBL" id="CP068595">
    <property type="protein sequence ID" value="QQZ61308.1"/>
    <property type="molecule type" value="Genomic_DNA"/>
</dbReference>
<dbReference type="PROSITE" id="PS50008">
    <property type="entry name" value="PIPLC_Y_DOMAIN"/>
    <property type="match status" value="1"/>
</dbReference>
<evidence type="ECO:0000313" key="4">
    <source>
        <dbReference type="Proteomes" id="UP000595841"/>
    </source>
</evidence>
<keyword evidence="1" id="KW-0732">Signal</keyword>
<dbReference type="PANTHER" id="PTHR43649">
    <property type="entry name" value="ARABINOSE-BINDING PROTEIN-RELATED"/>
    <property type="match status" value="1"/>
</dbReference>
<evidence type="ECO:0000259" key="2">
    <source>
        <dbReference type="PROSITE" id="PS50008"/>
    </source>
</evidence>
<accession>A0A974PDC3</accession>
<dbReference type="GO" id="GO:0004435">
    <property type="term" value="F:phosphatidylinositol-4,5-bisphosphate phospholipase C activity"/>
    <property type="evidence" value="ECO:0007669"/>
    <property type="project" value="InterPro"/>
</dbReference>
<dbReference type="AlphaFoldDB" id="A0A974PDC3"/>
<dbReference type="Proteomes" id="UP000595841">
    <property type="component" value="Chromosome"/>
</dbReference>
<organism evidence="3 4">
    <name type="scientific">Paenibacillus sonchi</name>
    <dbReference type="NCBI Taxonomy" id="373687"/>
    <lineage>
        <taxon>Bacteria</taxon>
        <taxon>Bacillati</taxon>
        <taxon>Bacillota</taxon>
        <taxon>Bacilli</taxon>
        <taxon>Bacillales</taxon>
        <taxon>Paenibacillaceae</taxon>
        <taxon>Paenibacillus</taxon>
        <taxon>Paenibacillus sonchi group</taxon>
    </lineage>
</organism>
<dbReference type="RefSeq" id="WP_039837112.1">
    <property type="nucleotide sequence ID" value="NZ_CP068595.1"/>
</dbReference>
<evidence type="ECO:0000256" key="1">
    <source>
        <dbReference type="SAM" id="SignalP"/>
    </source>
</evidence>
<evidence type="ECO:0000313" key="3">
    <source>
        <dbReference type="EMBL" id="QQZ61308.1"/>
    </source>
</evidence>
<feature type="chain" id="PRO_5039256799" evidence="1">
    <location>
        <begin position="26"/>
        <end position="511"/>
    </location>
</feature>
<gene>
    <name evidence="3" type="ORF">JI735_00365</name>
</gene>